<organism evidence="3">
    <name type="scientific">Woronichinia naegeliana WA131</name>
    <dbReference type="NCBI Taxonomy" id="2824559"/>
    <lineage>
        <taxon>Bacteria</taxon>
        <taxon>Bacillati</taxon>
        <taxon>Cyanobacteriota</taxon>
        <taxon>Cyanophyceae</taxon>
        <taxon>Synechococcales</taxon>
        <taxon>Coelosphaeriaceae</taxon>
        <taxon>Woronichinia</taxon>
    </lineage>
</organism>
<dbReference type="CDD" id="cd16383">
    <property type="entry name" value="GUN4"/>
    <property type="match status" value="1"/>
</dbReference>
<accession>A0A977PUA8</accession>
<dbReference type="KEGG" id="wna:KA717_23160"/>
<dbReference type="EMBL" id="CP073041">
    <property type="protein sequence ID" value="UXE58888.1"/>
    <property type="molecule type" value="Genomic_DNA"/>
</dbReference>
<sequence>MLTKNPQQLITYKKIAIYEQSYQLPVFQNRRLKNFQKTIKERRKLIQEGIRYYYYFGKIVKRKEKITQQEIFLETQLLVKDYSFLINGLETYQDSYYHFLLKLSDNLKALFAQKYQELKILDYERIKLEIKNNNNQKILHQLKLEKQENFRAIVLLGKTSFLMLEKTKLLGEGVKKLAEDTQKQKEIVQAIIQELKIYEELNHYQLKSQRVRQEIADLAQNATNFETYLQNYFAPFQLLIEEVIKVDQEFYATVGEIKYLVDNIFQTQPDSLEMEDSEIASEFFLNFMVAGYEKETRLKDAFLYSQLSDRLLNESEWVEQFIPLEQTINKLSNYLGEQLAHQQQFIPKIIPKKPLEIVVSQSNQKNTQKFYPPKNSQNNHNSPNSLTQKLADSDYHQLQDLLKKHQWQEADRQTTKLLLKILNKAYWNEVYPEDIAQFPCLELKKIDQLWLHYSNGHFGFSIQQTIWSSLGGLVDYETKKKLGDRLGWRKEGQWLNYEQLNFELEPNAPLGHLPVHWLIFEENCCHSSFPLSDSQKSLACWRVGHWLLWQLHLVLTKVQTCGIIPLSDF</sequence>
<reference evidence="3" key="1">
    <citation type="submission" date="2021-04" db="EMBL/GenBank/DDBJ databases">
        <title>Genome sequence of Woronichinia naegeliana from Washington state freshwater lake bloom.</title>
        <authorList>
            <person name="Dreher T.W."/>
        </authorList>
    </citation>
    <scope>NUCLEOTIDE SEQUENCE</scope>
    <source>
        <strain evidence="3">WA131</strain>
    </source>
</reference>
<evidence type="ECO:0000259" key="2">
    <source>
        <dbReference type="Pfam" id="PF05419"/>
    </source>
</evidence>
<dbReference type="InterPro" id="IPR037215">
    <property type="entry name" value="GUN4-like_sf"/>
</dbReference>
<name>A0A977PUA8_9CYAN</name>
<proteinExistence type="predicted"/>
<evidence type="ECO:0000256" key="1">
    <source>
        <dbReference type="SAM" id="MobiDB-lite"/>
    </source>
</evidence>
<dbReference type="GO" id="GO:0046906">
    <property type="term" value="F:tetrapyrrole binding"/>
    <property type="evidence" value="ECO:0007669"/>
    <property type="project" value="TreeGrafter"/>
</dbReference>
<dbReference type="AlphaFoldDB" id="A0A977PUA8"/>
<dbReference type="SUPFAM" id="SSF140869">
    <property type="entry name" value="GUN4-like"/>
    <property type="match status" value="1"/>
</dbReference>
<dbReference type="Gene3D" id="1.10.10.1770">
    <property type="entry name" value="Gun4-like"/>
    <property type="match status" value="1"/>
</dbReference>
<feature type="domain" description="GUN4-like" evidence="2">
    <location>
        <begin position="392"/>
        <end position="515"/>
    </location>
</feature>
<feature type="region of interest" description="Disordered" evidence="1">
    <location>
        <begin position="367"/>
        <end position="387"/>
    </location>
</feature>
<dbReference type="Proteomes" id="UP001065613">
    <property type="component" value="Chromosome"/>
</dbReference>
<dbReference type="PANTHER" id="PTHR34800">
    <property type="entry name" value="TETRAPYRROLE-BINDING PROTEIN, CHLOROPLASTIC"/>
    <property type="match status" value="1"/>
</dbReference>
<dbReference type="InterPro" id="IPR008629">
    <property type="entry name" value="GUN4-like"/>
</dbReference>
<evidence type="ECO:0000313" key="3">
    <source>
        <dbReference type="EMBL" id="UXE58888.1"/>
    </source>
</evidence>
<dbReference type="GO" id="GO:0030288">
    <property type="term" value="C:outer membrane-bounded periplasmic space"/>
    <property type="evidence" value="ECO:0007669"/>
    <property type="project" value="TreeGrafter"/>
</dbReference>
<protein>
    <submittedName>
        <fullName evidence="3">GUN4 domain-containing protein</fullName>
    </submittedName>
</protein>
<dbReference type="PANTHER" id="PTHR34800:SF1">
    <property type="entry name" value="TETRAPYRROLE-BINDING PROTEIN, CHLOROPLASTIC"/>
    <property type="match status" value="1"/>
</dbReference>
<gene>
    <name evidence="3" type="ORF">KA717_23160</name>
</gene>
<dbReference type="Pfam" id="PF05419">
    <property type="entry name" value="GUN4"/>
    <property type="match status" value="1"/>
</dbReference>
<dbReference type="Gene3D" id="1.25.40.620">
    <property type="match status" value="1"/>
</dbReference>